<accession>A0ACB8SD28</accession>
<dbReference type="Proteomes" id="UP000814140">
    <property type="component" value="Unassembled WGS sequence"/>
</dbReference>
<dbReference type="EMBL" id="MU277482">
    <property type="protein sequence ID" value="KAI0054358.1"/>
    <property type="molecule type" value="Genomic_DNA"/>
</dbReference>
<comment type="caution">
    <text evidence="1">The sequence shown here is derived from an EMBL/GenBank/DDBJ whole genome shotgun (WGS) entry which is preliminary data.</text>
</comment>
<keyword evidence="2" id="KW-1185">Reference proteome</keyword>
<evidence type="ECO:0000313" key="2">
    <source>
        <dbReference type="Proteomes" id="UP000814140"/>
    </source>
</evidence>
<organism evidence="1 2">
    <name type="scientific">Artomyces pyxidatus</name>
    <dbReference type="NCBI Taxonomy" id="48021"/>
    <lineage>
        <taxon>Eukaryota</taxon>
        <taxon>Fungi</taxon>
        <taxon>Dikarya</taxon>
        <taxon>Basidiomycota</taxon>
        <taxon>Agaricomycotina</taxon>
        <taxon>Agaricomycetes</taxon>
        <taxon>Russulales</taxon>
        <taxon>Auriscalpiaceae</taxon>
        <taxon>Artomyces</taxon>
    </lineage>
</organism>
<sequence length="92" mass="10037">MATSVGPCLSHESTVARTAPFPSLCFLWCSSYPWPSQTDLYLLLVYTLNSSPPRDAGRVAAQITDSASIACRLRTPQKPFGHMSLVHSTKLP</sequence>
<evidence type="ECO:0000313" key="1">
    <source>
        <dbReference type="EMBL" id="KAI0054358.1"/>
    </source>
</evidence>
<reference evidence="1" key="1">
    <citation type="submission" date="2021-03" db="EMBL/GenBank/DDBJ databases">
        <authorList>
            <consortium name="DOE Joint Genome Institute"/>
            <person name="Ahrendt S."/>
            <person name="Looney B.P."/>
            <person name="Miyauchi S."/>
            <person name="Morin E."/>
            <person name="Drula E."/>
            <person name="Courty P.E."/>
            <person name="Chicoki N."/>
            <person name="Fauchery L."/>
            <person name="Kohler A."/>
            <person name="Kuo A."/>
            <person name="Labutti K."/>
            <person name="Pangilinan J."/>
            <person name="Lipzen A."/>
            <person name="Riley R."/>
            <person name="Andreopoulos W."/>
            <person name="He G."/>
            <person name="Johnson J."/>
            <person name="Barry K.W."/>
            <person name="Grigoriev I.V."/>
            <person name="Nagy L."/>
            <person name="Hibbett D."/>
            <person name="Henrissat B."/>
            <person name="Matheny P.B."/>
            <person name="Labbe J."/>
            <person name="Martin F."/>
        </authorList>
    </citation>
    <scope>NUCLEOTIDE SEQUENCE</scope>
    <source>
        <strain evidence="1">HHB10654</strain>
    </source>
</reference>
<gene>
    <name evidence="1" type="ORF">BV25DRAFT_831284</name>
</gene>
<name>A0ACB8SD28_9AGAM</name>
<protein>
    <submittedName>
        <fullName evidence="1">Uncharacterized protein</fullName>
    </submittedName>
</protein>
<reference evidence="1" key="2">
    <citation type="journal article" date="2022" name="New Phytol.">
        <title>Evolutionary transition to the ectomycorrhizal habit in the genomes of a hyperdiverse lineage of mushroom-forming fungi.</title>
        <authorList>
            <person name="Looney B."/>
            <person name="Miyauchi S."/>
            <person name="Morin E."/>
            <person name="Drula E."/>
            <person name="Courty P.E."/>
            <person name="Kohler A."/>
            <person name="Kuo A."/>
            <person name="LaButti K."/>
            <person name="Pangilinan J."/>
            <person name="Lipzen A."/>
            <person name="Riley R."/>
            <person name="Andreopoulos W."/>
            <person name="He G."/>
            <person name="Johnson J."/>
            <person name="Nolan M."/>
            <person name="Tritt A."/>
            <person name="Barry K.W."/>
            <person name="Grigoriev I.V."/>
            <person name="Nagy L.G."/>
            <person name="Hibbett D."/>
            <person name="Henrissat B."/>
            <person name="Matheny P.B."/>
            <person name="Labbe J."/>
            <person name="Martin F.M."/>
        </authorList>
    </citation>
    <scope>NUCLEOTIDE SEQUENCE</scope>
    <source>
        <strain evidence="1">HHB10654</strain>
    </source>
</reference>
<proteinExistence type="predicted"/>